<dbReference type="Pfam" id="PF00293">
    <property type="entry name" value="NUDIX"/>
    <property type="match status" value="1"/>
</dbReference>
<dbReference type="InterPro" id="IPR000086">
    <property type="entry name" value="NUDIX_hydrolase_dom"/>
</dbReference>
<comment type="cofactor">
    <cofactor evidence="1">
        <name>Mg(2+)</name>
        <dbReference type="ChEBI" id="CHEBI:18420"/>
    </cofactor>
</comment>
<organism evidence="4">
    <name type="scientific">bioreactor metagenome</name>
    <dbReference type="NCBI Taxonomy" id="1076179"/>
    <lineage>
        <taxon>unclassified sequences</taxon>
        <taxon>metagenomes</taxon>
        <taxon>ecological metagenomes</taxon>
    </lineage>
</organism>
<comment type="caution">
    <text evidence="4">The sequence shown here is derived from an EMBL/GenBank/DDBJ whole genome shotgun (WGS) entry which is preliminary data.</text>
</comment>
<dbReference type="Gene3D" id="3.90.79.10">
    <property type="entry name" value="Nucleoside Triphosphate Pyrophosphohydrolase"/>
    <property type="match status" value="1"/>
</dbReference>
<evidence type="ECO:0000256" key="1">
    <source>
        <dbReference type="ARBA" id="ARBA00001946"/>
    </source>
</evidence>
<dbReference type="PANTHER" id="PTHR43046:SF14">
    <property type="entry name" value="MUTT_NUDIX FAMILY PROTEIN"/>
    <property type="match status" value="1"/>
</dbReference>
<dbReference type="AlphaFoldDB" id="A0A645H039"/>
<evidence type="ECO:0000313" key="4">
    <source>
        <dbReference type="EMBL" id="MPN31349.1"/>
    </source>
</evidence>
<dbReference type="EMBL" id="VSSQ01082843">
    <property type="protein sequence ID" value="MPN31349.1"/>
    <property type="molecule type" value="Genomic_DNA"/>
</dbReference>
<proteinExistence type="predicted"/>
<dbReference type="CDD" id="cd18875">
    <property type="entry name" value="NUDIX_Hydrolase"/>
    <property type="match status" value="1"/>
</dbReference>
<dbReference type="PROSITE" id="PS51462">
    <property type="entry name" value="NUDIX"/>
    <property type="match status" value="1"/>
</dbReference>
<name>A0A645H039_9ZZZZ</name>
<protein>
    <recommendedName>
        <fullName evidence="3">Nudix hydrolase domain-containing protein</fullName>
    </recommendedName>
</protein>
<gene>
    <name evidence="4" type="ORF">SDC9_178823</name>
</gene>
<dbReference type="GO" id="GO:0016787">
    <property type="term" value="F:hydrolase activity"/>
    <property type="evidence" value="ECO:0007669"/>
    <property type="project" value="UniProtKB-KW"/>
</dbReference>
<dbReference type="PANTHER" id="PTHR43046">
    <property type="entry name" value="GDP-MANNOSE MANNOSYL HYDROLASE"/>
    <property type="match status" value="1"/>
</dbReference>
<sequence length="159" mass="18562">MPKLEITNMVMVQSPDDGKVIVQERVKSWCGISFPGGHAENGESIYDSAVREVNEETGLDIKNLKACGFMYWFNNKTEDKYFTYFYRTTDYSGELIESTDEGRVFWTSLDELAAMKLAPNFKEYLPMFLEDKYCEAYCSWSNDRKPDMTKENPWGIIYR</sequence>
<keyword evidence="2" id="KW-0378">Hydrolase</keyword>
<evidence type="ECO:0000259" key="3">
    <source>
        <dbReference type="PROSITE" id="PS51462"/>
    </source>
</evidence>
<reference evidence="4" key="1">
    <citation type="submission" date="2019-08" db="EMBL/GenBank/DDBJ databases">
        <authorList>
            <person name="Kucharzyk K."/>
            <person name="Murdoch R.W."/>
            <person name="Higgins S."/>
            <person name="Loffler F."/>
        </authorList>
    </citation>
    <scope>NUCLEOTIDE SEQUENCE</scope>
</reference>
<dbReference type="InterPro" id="IPR015797">
    <property type="entry name" value="NUDIX_hydrolase-like_dom_sf"/>
</dbReference>
<dbReference type="SUPFAM" id="SSF55811">
    <property type="entry name" value="Nudix"/>
    <property type="match status" value="1"/>
</dbReference>
<feature type="domain" description="Nudix hydrolase" evidence="3">
    <location>
        <begin position="3"/>
        <end position="129"/>
    </location>
</feature>
<accession>A0A645H039</accession>
<evidence type="ECO:0000256" key="2">
    <source>
        <dbReference type="ARBA" id="ARBA00022801"/>
    </source>
</evidence>